<dbReference type="RefSeq" id="WP_176818209.1">
    <property type="nucleotide sequence ID" value="NZ_JABXWP010000011.1"/>
</dbReference>
<feature type="region of interest" description="Disordered" evidence="1">
    <location>
        <begin position="29"/>
        <end position="62"/>
    </location>
</feature>
<accession>A0A7Y7QGC5</accession>
<feature type="compositionally biased region" description="Polar residues" evidence="1">
    <location>
        <begin position="29"/>
        <end position="45"/>
    </location>
</feature>
<gene>
    <name evidence="3" type="ORF">HWN39_08835</name>
</gene>
<evidence type="ECO:0000313" key="3">
    <source>
        <dbReference type="EMBL" id="NVO88611.1"/>
    </source>
</evidence>
<comment type="caution">
    <text evidence="3">The sequence shown here is derived from an EMBL/GenBank/DDBJ whole genome shotgun (WGS) entry which is preliminary data.</text>
</comment>
<proteinExistence type="predicted"/>
<evidence type="ECO:0000313" key="4">
    <source>
        <dbReference type="Proteomes" id="UP000542889"/>
    </source>
</evidence>
<keyword evidence="2" id="KW-0732">Signal</keyword>
<dbReference type="Proteomes" id="UP000542889">
    <property type="component" value="Unassembled WGS sequence"/>
</dbReference>
<reference evidence="3 4" key="1">
    <citation type="submission" date="2020-06" db="EMBL/GenBank/DDBJ databases">
        <title>Lactobacillus rhamnosus QC,genome.</title>
        <authorList>
            <person name="Yi H."/>
            <person name="Jin M."/>
        </authorList>
    </citation>
    <scope>NUCLEOTIDE SEQUENCE [LARGE SCALE GENOMIC DNA]</scope>
    <source>
        <strain evidence="3 4">QC</strain>
    </source>
</reference>
<dbReference type="EMBL" id="JABXWP010000011">
    <property type="protein sequence ID" value="NVO88611.1"/>
    <property type="molecule type" value="Genomic_DNA"/>
</dbReference>
<evidence type="ECO:0000256" key="2">
    <source>
        <dbReference type="SAM" id="SignalP"/>
    </source>
</evidence>
<feature type="chain" id="PRO_5031164383" evidence="2">
    <location>
        <begin position="28"/>
        <end position="254"/>
    </location>
</feature>
<dbReference type="AlphaFoldDB" id="A0A7Y7QGC5"/>
<organism evidence="3 4">
    <name type="scientific">Lacticaseibacillus rhamnosus</name>
    <name type="common">Lactobacillus rhamnosus</name>
    <dbReference type="NCBI Taxonomy" id="47715"/>
    <lineage>
        <taxon>Bacteria</taxon>
        <taxon>Bacillati</taxon>
        <taxon>Bacillota</taxon>
        <taxon>Bacilli</taxon>
        <taxon>Lactobacillales</taxon>
        <taxon>Lactobacillaceae</taxon>
        <taxon>Lacticaseibacillus</taxon>
    </lineage>
</organism>
<feature type="signal peptide" evidence="2">
    <location>
        <begin position="1"/>
        <end position="27"/>
    </location>
</feature>
<sequence length="254" mass="26622">MLNKRVNKVLLASALALTLVNPISVFASQDNSGKDSSAQANSMENNEGAVASAEQENATNLSSNESLSSLTKYVQVENNQYVLSIPSGVSLDQKSLNFIQKSIEEANNLVQQKDIKINPVSKTGTVVSQNAQSPMLAPASDLEEHQVIYQWFGVTHLFRSNAALHQFTDTLNVSAAAEAGISSADSAVTAVATATGLAPEAILTAAGAAGSGVYGADLAAMSASINGFNDAHADQKVGVNIMFGLTWHNFTFTD</sequence>
<protein>
    <submittedName>
        <fullName evidence="3">Uncharacterized protein</fullName>
    </submittedName>
</protein>
<name>A0A7Y7QGC5_LACRH</name>
<evidence type="ECO:0000256" key="1">
    <source>
        <dbReference type="SAM" id="MobiDB-lite"/>
    </source>
</evidence>